<proteinExistence type="predicted"/>
<dbReference type="EMBL" id="JASCZI010241665">
    <property type="protein sequence ID" value="MED6203990.1"/>
    <property type="molecule type" value="Genomic_DNA"/>
</dbReference>
<sequence>MKRRENSKRKTKGIWRAHACTKAPKGKGHSHKHQKGRQGDEKLKIRKALKKNPCRLKQQSCGKTTSNASATQLKEEVHVMKTKWGHGNRIYTAAWTSEMKGKSRKAGIGWELRAFLTRYTDS</sequence>
<evidence type="ECO:0000313" key="2">
    <source>
        <dbReference type="EMBL" id="MED6203990.1"/>
    </source>
</evidence>
<gene>
    <name evidence="2" type="ORF">PIB30_004997</name>
</gene>
<protein>
    <submittedName>
        <fullName evidence="2">Uncharacterized protein</fullName>
    </submittedName>
</protein>
<feature type="region of interest" description="Disordered" evidence="1">
    <location>
        <begin position="1"/>
        <end position="42"/>
    </location>
</feature>
<evidence type="ECO:0000313" key="3">
    <source>
        <dbReference type="Proteomes" id="UP001341840"/>
    </source>
</evidence>
<comment type="caution">
    <text evidence="2">The sequence shown here is derived from an EMBL/GenBank/DDBJ whole genome shotgun (WGS) entry which is preliminary data.</text>
</comment>
<evidence type="ECO:0000256" key="1">
    <source>
        <dbReference type="SAM" id="MobiDB-lite"/>
    </source>
</evidence>
<name>A0ABU6Y3Y4_9FABA</name>
<keyword evidence="3" id="KW-1185">Reference proteome</keyword>
<organism evidence="2 3">
    <name type="scientific">Stylosanthes scabra</name>
    <dbReference type="NCBI Taxonomy" id="79078"/>
    <lineage>
        <taxon>Eukaryota</taxon>
        <taxon>Viridiplantae</taxon>
        <taxon>Streptophyta</taxon>
        <taxon>Embryophyta</taxon>
        <taxon>Tracheophyta</taxon>
        <taxon>Spermatophyta</taxon>
        <taxon>Magnoliopsida</taxon>
        <taxon>eudicotyledons</taxon>
        <taxon>Gunneridae</taxon>
        <taxon>Pentapetalae</taxon>
        <taxon>rosids</taxon>
        <taxon>fabids</taxon>
        <taxon>Fabales</taxon>
        <taxon>Fabaceae</taxon>
        <taxon>Papilionoideae</taxon>
        <taxon>50 kb inversion clade</taxon>
        <taxon>dalbergioids sensu lato</taxon>
        <taxon>Dalbergieae</taxon>
        <taxon>Pterocarpus clade</taxon>
        <taxon>Stylosanthes</taxon>
    </lineage>
</organism>
<dbReference type="Proteomes" id="UP001341840">
    <property type="component" value="Unassembled WGS sequence"/>
</dbReference>
<accession>A0ABU6Y3Y4</accession>
<feature type="compositionally biased region" description="Basic residues" evidence="1">
    <location>
        <begin position="24"/>
        <end position="36"/>
    </location>
</feature>
<reference evidence="2 3" key="1">
    <citation type="journal article" date="2023" name="Plants (Basel)">
        <title>Bridging the Gap: Combining Genomics and Transcriptomics Approaches to Understand Stylosanthes scabra, an Orphan Legume from the Brazilian Caatinga.</title>
        <authorList>
            <person name="Ferreira-Neto J.R.C."/>
            <person name="da Silva M.D."/>
            <person name="Binneck E."/>
            <person name="de Melo N.F."/>
            <person name="da Silva R.H."/>
            <person name="de Melo A.L.T.M."/>
            <person name="Pandolfi V."/>
            <person name="Bustamante F.O."/>
            <person name="Brasileiro-Vidal A.C."/>
            <person name="Benko-Iseppon A.M."/>
        </authorList>
    </citation>
    <scope>NUCLEOTIDE SEQUENCE [LARGE SCALE GENOMIC DNA]</scope>
    <source>
        <tissue evidence="2">Leaves</tissue>
    </source>
</reference>
<feature type="compositionally biased region" description="Basic residues" evidence="1">
    <location>
        <begin position="1"/>
        <end position="15"/>
    </location>
</feature>